<evidence type="ECO:0000256" key="2">
    <source>
        <dbReference type="SAM" id="Phobius"/>
    </source>
</evidence>
<sequence>MWSNISDAASNPVSAFLIAILALLCSLAALSLQFRSHKESGPLVEVEAWPYFETDNGKRMDAPLDSIVRRLRLGDEEKARTAERPSVVIKVVSTGRMPVTVNRINIRYSSISFGEYRRFEGPDFPCRLEAGESKSWRIGGKSILRWEKMIAEDESLYGFRAWIDSRLGRDGTKAQVFLGNGQVVRSNRIRFLSPKEANALRADEPPRYSDFNHTWDDDELPPPRTDLAPSSADGTPTQPLDRP</sequence>
<keyword evidence="2" id="KW-0812">Transmembrane</keyword>
<feature type="region of interest" description="Disordered" evidence="1">
    <location>
        <begin position="201"/>
        <end position="243"/>
    </location>
</feature>
<organism evidence="3 5">
    <name type="scientific">Glycomyces lechevalierae</name>
    <dbReference type="NCBI Taxonomy" id="256034"/>
    <lineage>
        <taxon>Bacteria</taxon>
        <taxon>Bacillati</taxon>
        <taxon>Actinomycetota</taxon>
        <taxon>Actinomycetes</taxon>
        <taxon>Glycomycetales</taxon>
        <taxon>Glycomycetaceae</taxon>
        <taxon>Glycomyces</taxon>
    </lineage>
</organism>
<evidence type="ECO:0000256" key="1">
    <source>
        <dbReference type="SAM" id="MobiDB-lite"/>
    </source>
</evidence>
<protein>
    <submittedName>
        <fullName evidence="3">Uncharacterized protein</fullName>
    </submittedName>
</protein>
<comment type="caution">
    <text evidence="3">The sequence shown here is derived from an EMBL/GenBank/DDBJ whole genome shotgun (WGS) entry which is preliminary data.</text>
</comment>
<keyword evidence="2" id="KW-1133">Transmembrane helix</keyword>
<accession>A0A9X3PK78</accession>
<reference evidence="3" key="1">
    <citation type="submission" date="2022-12" db="EMBL/GenBank/DDBJ databases">
        <title>Gycomyces niveus sp.nov., a novel actinomycete isolated from soil in Shouguang.</title>
        <authorList>
            <person name="Yang X."/>
        </authorList>
    </citation>
    <scope>NUCLEOTIDE SEQUENCE</scope>
    <source>
        <strain evidence="3">DSM 44724</strain>
    </source>
</reference>
<dbReference type="EMBL" id="JAPZVQ010000009">
    <property type="protein sequence ID" value="MDA1386352.1"/>
    <property type="molecule type" value="Genomic_DNA"/>
</dbReference>
<evidence type="ECO:0000313" key="6">
    <source>
        <dbReference type="Proteomes" id="UP001183604"/>
    </source>
</evidence>
<evidence type="ECO:0000313" key="4">
    <source>
        <dbReference type="EMBL" id="MDR7338867.1"/>
    </source>
</evidence>
<feature type="compositionally biased region" description="Polar residues" evidence="1">
    <location>
        <begin position="232"/>
        <end position="243"/>
    </location>
</feature>
<keyword evidence="2" id="KW-0472">Membrane</keyword>
<gene>
    <name evidence="4" type="ORF">J2S69_002586</name>
    <name evidence="3" type="ORF">O2L01_15250</name>
</gene>
<proteinExistence type="predicted"/>
<dbReference type="AlphaFoldDB" id="A0A9X3PK78"/>
<dbReference type="Proteomes" id="UP001145799">
    <property type="component" value="Unassembled WGS sequence"/>
</dbReference>
<reference evidence="4 6" key="2">
    <citation type="submission" date="2023-07" db="EMBL/GenBank/DDBJ databases">
        <title>Sequencing the genomes of 1000 actinobacteria strains.</title>
        <authorList>
            <person name="Klenk H.-P."/>
        </authorList>
    </citation>
    <scope>NUCLEOTIDE SEQUENCE [LARGE SCALE GENOMIC DNA]</scope>
    <source>
        <strain evidence="4 6">DSM 44724</strain>
    </source>
</reference>
<dbReference type="RefSeq" id="WP_270122820.1">
    <property type="nucleotide sequence ID" value="NZ_BAAAOM010000004.1"/>
</dbReference>
<keyword evidence="6" id="KW-1185">Reference proteome</keyword>
<name>A0A9X3PK78_9ACTN</name>
<dbReference type="EMBL" id="JAVDYD010000001">
    <property type="protein sequence ID" value="MDR7338867.1"/>
    <property type="molecule type" value="Genomic_DNA"/>
</dbReference>
<dbReference type="Proteomes" id="UP001183604">
    <property type="component" value="Unassembled WGS sequence"/>
</dbReference>
<evidence type="ECO:0000313" key="5">
    <source>
        <dbReference type="Proteomes" id="UP001145799"/>
    </source>
</evidence>
<evidence type="ECO:0000313" key="3">
    <source>
        <dbReference type="EMBL" id="MDA1386352.1"/>
    </source>
</evidence>
<feature type="transmembrane region" description="Helical" evidence="2">
    <location>
        <begin position="12"/>
        <end position="32"/>
    </location>
</feature>